<feature type="compositionally biased region" description="Basic and acidic residues" evidence="1">
    <location>
        <begin position="81"/>
        <end position="90"/>
    </location>
</feature>
<name>A0ABV2W9Y6_9ACTN</name>
<evidence type="ECO:0000313" key="3">
    <source>
        <dbReference type="Proteomes" id="UP001550378"/>
    </source>
</evidence>
<accession>A0ABV2W9Y6</accession>
<proteinExistence type="predicted"/>
<comment type="caution">
    <text evidence="2">The sequence shown here is derived from an EMBL/GenBank/DDBJ whole genome shotgun (WGS) entry which is preliminary data.</text>
</comment>
<feature type="region of interest" description="Disordered" evidence="1">
    <location>
        <begin position="60"/>
        <end position="114"/>
    </location>
</feature>
<organism evidence="2 3">
    <name type="scientific">Streptomyces lavendulocolor</name>
    <dbReference type="NCBI Taxonomy" id="67316"/>
    <lineage>
        <taxon>Bacteria</taxon>
        <taxon>Bacillati</taxon>
        <taxon>Actinomycetota</taxon>
        <taxon>Actinomycetes</taxon>
        <taxon>Kitasatosporales</taxon>
        <taxon>Streptomycetaceae</taxon>
        <taxon>Streptomyces</taxon>
    </lineage>
</organism>
<keyword evidence="3" id="KW-1185">Reference proteome</keyword>
<evidence type="ECO:0000256" key="1">
    <source>
        <dbReference type="SAM" id="MobiDB-lite"/>
    </source>
</evidence>
<feature type="compositionally biased region" description="Low complexity" evidence="1">
    <location>
        <begin position="103"/>
        <end position="114"/>
    </location>
</feature>
<reference evidence="2 3" key="1">
    <citation type="submission" date="2024-06" db="EMBL/GenBank/DDBJ databases">
        <title>The Natural Products Discovery Center: Release of the First 8490 Sequenced Strains for Exploring Actinobacteria Biosynthetic Diversity.</title>
        <authorList>
            <person name="Kalkreuter E."/>
            <person name="Kautsar S.A."/>
            <person name="Yang D."/>
            <person name="Bader C.D."/>
            <person name="Teijaro C.N."/>
            <person name="Fluegel L."/>
            <person name="Davis C.M."/>
            <person name="Simpson J.R."/>
            <person name="Lauterbach L."/>
            <person name="Steele A.D."/>
            <person name="Gui C."/>
            <person name="Meng S."/>
            <person name="Li G."/>
            <person name="Viehrig K."/>
            <person name="Ye F."/>
            <person name="Su P."/>
            <person name="Kiefer A.F."/>
            <person name="Nichols A."/>
            <person name="Cepeda A.J."/>
            <person name="Yan W."/>
            <person name="Fan B."/>
            <person name="Jiang Y."/>
            <person name="Adhikari A."/>
            <person name="Zheng C.-J."/>
            <person name="Schuster L."/>
            <person name="Cowan T.M."/>
            <person name="Smanski M.J."/>
            <person name="Chevrette M.G."/>
            <person name="De Carvalho L.P.S."/>
            <person name="Shen B."/>
        </authorList>
    </citation>
    <scope>NUCLEOTIDE SEQUENCE [LARGE SCALE GENOMIC DNA]</scope>
    <source>
        <strain evidence="2 3">NPDC006337</strain>
    </source>
</reference>
<dbReference type="RefSeq" id="WP_359652949.1">
    <property type="nucleotide sequence ID" value="NZ_JBEXZP010000013.1"/>
</dbReference>
<evidence type="ECO:0000313" key="2">
    <source>
        <dbReference type="EMBL" id="MEU0710352.1"/>
    </source>
</evidence>
<sequence>MRQSGSRSVSGGCASCGSARELRVVAVRDGEDVLACPGHAALLAAPFDDRLSALAWYQSRRPFTSPPLTDEASMSTTMTDGGKHGGEPSDKPWTPPPTPPSPDGSGPSRTTDGS</sequence>
<dbReference type="EMBL" id="JBEXZR010000024">
    <property type="protein sequence ID" value="MEU0710352.1"/>
    <property type="molecule type" value="Genomic_DNA"/>
</dbReference>
<gene>
    <name evidence="2" type="ORF">ABZ508_23620</name>
</gene>
<protein>
    <submittedName>
        <fullName evidence="2">Uncharacterized protein</fullName>
    </submittedName>
</protein>
<dbReference type="Proteomes" id="UP001550378">
    <property type="component" value="Unassembled WGS sequence"/>
</dbReference>
<feature type="compositionally biased region" description="Pro residues" evidence="1">
    <location>
        <begin position="93"/>
        <end position="102"/>
    </location>
</feature>